<feature type="region of interest" description="Disordered" evidence="9">
    <location>
        <begin position="471"/>
        <end position="490"/>
    </location>
</feature>
<evidence type="ECO:0000256" key="9">
    <source>
        <dbReference type="SAM" id="MobiDB-lite"/>
    </source>
</evidence>
<keyword evidence="4 10" id="KW-1133">Transmembrane helix</keyword>
<feature type="region of interest" description="Disordered" evidence="9">
    <location>
        <begin position="1"/>
        <end position="59"/>
    </location>
</feature>
<dbReference type="Gene3D" id="1.10.287.70">
    <property type="match status" value="2"/>
</dbReference>
<evidence type="ECO:0000256" key="6">
    <source>
        <dbReference type="ARBA" id="ARBA00023136"/>
    </source>
</evidence>
<feature type="region of interest" description="Disordered" evidence="9">
    <location>
        <begin position="533"/>
        <end position="568"/>
    </location>
</feature>
<keyword evidence="13" id="KW-1185">Reference proteome</keyword>
<organism evidence="12 13">
    <name type="scientific">Aureococcus anophagefferens</name>
    <name type="common">Harmful bloom alga</name>
    <dbReference type="NCBI Taxonomy" id="44056"/>
    <lineage>
        <taxon>Eukaryota</taxon>
        <taxon>Sar</taxon>
        <taxon>Stramenopiles</taxon>
        <taxon>Ochrophyta</taxon>
        <taxon>Pelagophyceae</taxon>
        <taxon>Pelagomonadales</taxon>
        <taxon>Pelagomonadaceae</taxon>
        <taxon>Aureococcus</taxon>
    </lineage>
</organism>
<feature type="transmembrane region" description="Helical" evidence="10">
    <location>
        <begin position="261"/>
        <end position="286"/>
    </location>
</feature>
<proteinExistence type="inferred from homology"/>
<comment type="similarity">
    <text evidence="8">Belongs to the two pore domain potassium channel (TC 1.A.1.8) family.</text>
</comment>
<feature type="domain" description="Potassium channel" evidence="11">
    <location>
        <begin position="109"/>
        <end position="177"/>
    </location>
</feature>
<feature type="compositionally biased region" description="Basic and acidic residues" evidence="9">
    <location>
        <begin position="480"/>
        <end position="490"/>
    </location>
</feature>
<feature type="transmembrane region" description="Helical" evidence="10">
    <location>
        <begin position="210"/>
        <end position="228"/>
    </location>
</feature>
<feature type="transmembrane region" description="Helical" evidence="10">
    <location>
        <begin position="153"/>
        <end position="180"/>
    </location>
</feature>
<sequence>MADTTARASGPRVSFSRGWNKPGDESTPLRPGLQRSSLYQRSQSDGAAPASPERRPRPAFQRSRLLAEVEDDTTSHAHTVHAPKTSVTVDAAGDARAAVARGGGFLAASLLLSCAFFGALERWTVGEALYFSVVTLTTVGYGDLAPATKGERLFAVVLFFLGAGVVGALTAAAFEVLIATAKLDAADAKRAAAEGVDRARAAPRERLRRAVLQVFLWAVGGAGTFVFLEDSDWVDALYWSGATLTTVGYGDVVPETAAGRAFAAVFCLGGTLVCVHALSTIAAAPLEAHRLEMEARVLGQYGDTLSHEEFLELTRGELIRSLNVDADDGKCTKATFALAMLVTVLVKLGRIDAADVAACASQFDRLDHNASGFLAREDVESPHPTASQKLFAAWTAGGLDDDDDDGGGGGGGDAGGVALLPLEADAGDASPRATRAPSAALSRFRPAGTAVKVANRPYGGATAKVAKGIRAKRRASLTTPERRDDAGGDRAEADGAVVGVLAEGDAFDARPLAGDGAWLEVVRDGETAYASRRAKGERARAGPRHRCGCGAAEEERPPPAGASDGDGDGAFVRALLERRRGDVEAAARERHALETTRAQLVGVAGFSHAQIDGVLAGDGPLGAPGAPAGVQGAGSFRHRGFSNAKARTCWLSSLAQVLWHSTVFHEAFDAALFAAGAPGDGAGGGDAPPTPARKISALAKTWASFGAASDGALSPDDLARAFRDVADARTGYGDASEAYCSLQNAFDSCAGPSLRPFADLGKLLKYAPVLPSPTLPDLGVLWREHRQVFDLDGGAVVAFDLSWHPLDPASTRALALACGGKLDGGGAGGDESADAPKILADAGYRLAGLISYHHQTRHYICFVRCRSDHSYLYFNDLHYDESHQRQPFDRVAAMCGACYLQPRLVVYENPAHADYAAFLGANARPVDDRPDPPAGLI</sequence>
<dbReference type="Pfam" id="PF07885">
    <property type="entry name" value="Ion_trans_2"/>
    <property type="match status" value="2"/>
</dbReference>
<evidence type="ECO:0000256" key="7">
    <source>
        <dbReference type="ARBA" id="ARBA00023303"/>
    </source>
</evidence>
<feature type="compositionally biased region" description="Low complexity" evidence="9">
    <location>
        <begin position="33"/>
        <end position="51"/>
    </location>
</feature>
<dbReference type="PANTHER" id="PTHR11003:SF291">
    <property type="entry name" value="IP11374P"/>
    <property type="match status" value="1"/>
</dbReference>
<keyword evidence="7 8" id="KW-0407">Ion channel</keyword>
<gene>
    <name evidence="12" type="ORF">SO694_00036131</name>
</gene>
<accession>A0ABR1FL92</accession>
<evidence type="ECO:0000256" key="1">
    <source>
        <dbReference type="ARBA" id="ARBA00004141"/>
    </source>
</evidence>
<dbReference type="InterPro" id="IPR003280">
    <property type="entry name" value="2pore_dom_K_chnl"/>
</dbReference>
<reference evidence="12 13" key="1">
    <citation type="submission" date="2024-03" db="EMBL/GenBank/DDBJ databases">
        <title>Aureococcus anophagefferens CCMP1851 and Kratosvirus quantuckense: Draft genome of a second virus-susceptible host strain in the model system.</title>
        <authorList>
            <person name="Chase E."/>
            <person name="Truchon A.R."/>
            <person name="Schepens W."/>
            <person name="Wilhelm S.W."/>
        </authorList>
    </citation>
    <scope>NUCLEOTIDE SEQUENCE [LARGE SCALE GENOMIC DNA]</scope>
    <source>
        <strain evidence="12 13">CCMP1851</strain>
    </source>
</reference>
<name>A0ABR1FL92_AURAN</name>
<dbReference type="Proteomes" id="UP001363151">
    <property type="component" value="Unassembled WGS sequence"/>
</dbReference>
<evidence type="ECO:0000256" key="5">
    <source>
        <dbReference type="ARBA" id="ARBA00023065"/>
    </source>
</evidence>
<dbReference type="SUPFAM" id="SSF81324">
    <property type="entry name" value="Voltage-gated potassium channels"/>
    <property type="match status" value="2"/>
</dbReference>
<evidence type="ECO:0000256" key="3">
    <source>
        <dbReference type="ARBA" id="ARBA00022692"/>
    </source>
</evidence>
<comment type="caution">
    <text evidence="12">The sequence shown here is derived from an EMBL/GenBank/DDBJ whole genome shotgun (WGS) entry which is preliminary data.</text>
</comment>
<keyword evidence="6 10" id="KW-0472">Membrane</keyword>
<feature type="transmembrane region" description="Helical" evidence="10">
    <location>
        <begin position="103"/>
        <end position="120"/>
    </location>
</feature>
<keyword evidence="5 8" id="KW-0406">Ion transport</keyword>
<evidence type="ECO:0000256" key="10">
    <source>
        <dbReference type="SAM" id="Phobius"/>
    </source>
</evidence>
<evidence type="ECO:0000259" key="11">
    <source>
        <dbReference type="Pfam" id="PF07885"/>
    </source>
</evidence>
<keyword evidence="2 8" id="KW-0813">Transport</keyword>
<evidence type="ECO:0000313" key="12">
    <source>
        <dbReference type="EMBL" id="KAK7232898.1"/>
    </source>
</evidence>
<keyword evidence="3 8" id="KW-0812">Transmembrane</keyword>
<protein>
    <recommendedName>
        <fullName evidence="11">Potassium channel domain-containing protein</fullName>
    </recommendedName>
</protein>
<evidence type="ECO:0000313" key="13">
    <source>
        <dbReference type="Proteomes" id="UP001363151"/>
    </source>
</evidence>
<dbReference type="PANTHER" id="PTHR11003">
    <property type="entry name" value="POTASSIUM CHANNEL, SUBFAMILY K"/>
    <property type="match status" value="1"/>
</dbReference>
<feature type="domain" description="Potassium channel" evidence="11">
    <location>
        <begin position="215"/>
        <end position="283"/>
    </location>
</feature>
<dbReference type="PRINTS" id="PR01333">
    <property type="entry name" value="2POREKCHANEL"/>
</dbReference>
<evidence type="ECO:0000256" key="4">
    <source>
        <dbReference type="ARBA" id="ARBA00022989"/>
    </source>
</evidence>
<evidence type="ECO:0000256" key="2">
    <source>
        <dbReference type="ARBA" id="ARBA00022448"/>
    </source>
</evidence>
<dbReference type="InterPro" id="IPR013099">
    <property type="entry name" value="K_chnl_dom"/>
</dbReference>
<comment type="subcellular location">
    <subcellularLocation>
        <location evidence="1">Membrane</location>
        <topology evidence="1">Multi-pass membrane protein</topology>
    </subcellularLocation>
</comment>
<dbReference type="EMBL" id="JBBJCI010000365">
    <property type="protein sequence ID" value="KAK7232898.1"/>
    <property type="molecule type" value="Genomic_DNA"/>
</dbReference>
<evidence type="ECO:0000256" key="8">
    <source>
        <dbReference type="RuleBase" id="RU003857"/>
    </source>
</evidence>